<evidence type="ECO:0000256" key="3">
    <source>
        <dbReference type="ARBA" id="ARBA00022692"/>
    </source>
</evidence>
<keyword evidence="3" id="KW-0812">Transmembrane</keyword>
<dbReference type="Pfam" id="PF08395">
    <property type="entry name" value="7tm_7"/>
    <property type="match status" value="1"/>
</dbReference>
<dbReference type="OrthoDB" id="6425201at2759"/>
<dbReference type="EMBL" id="QDEB01105914">
    <property type="protein sequence ID" value="RZC00569.1"/>
    <property type="molecule type" value="Genomic_DNA"/>
</dbReference>
<comment type="caution">
    <text evidence="6">The sequence shown here is derived from an EMBL/GenBank/DDBJ whole genome shotgun (WGS) entry which is preliminary data.</text>
</comment>
<reference evidence="6 7" key="1">
    <citation type="submission" date="2017-03" db="EMBL/GenBank/DDBJ databases">
        <title>Genome of the blue death feigning beetle - Asbolus verrucosus.</title>
        <authorList>
            <person name="Rider S.D."/>
        </authorList>
    </citation>
    <scope>NUCLEOTIDE SEQUENCE [LARGE SCALE GENOMIC DNA]</scope>
    <source>
        <strain evidence="6">Butters</strain>
        <tissue evidence="6">Head and leg muscle</tissue>
    </source>
</reference>
<evidence type="ECO:0000256" key="5">
    <source>
        <dbReference type="ARBA" id="ARBA00023136"/>
    </source>
</evidence>
<keyword evidence="2" id="KW-1003">Cell membrane</keyword>
<comment type="subcellular location">
    <subcellularLocation>
        <location evidence="1">Cell membrane</location>
        <topology evidence="1">Multi-pass membrane protein</topology>
    </subcellularLocation>
</comment>
<evidence type="ECO:0000256" key="1">
    <source>
        <dbReference type="ARBA" id="ARBA00004651"/>
    </source>
</evidence>
<keyword evidence="7" id="KW-1185">Reference proteome</keyword>
<protein>
    <submittedName>
        <fullName evidence="6">7tm 7 domain containing protein</fullName>
    </submittedName>
</protein>
<name>A0A482VFN5_ASBVE</name>
<proteinExistence type="predicted"/>
<dbReference type="GO" id="GO:0005886">
    <property type="term" value="C:plasma membrane"/>
    <property type="evidence" value="ECO:0007669"/>
    <property type="project" value="UniProtKB-SubCell"/>
</dbReference>
<keyword evidence="4" id="KW-1133">Transmembrane helix</keyword>
<dbReference type="Proteomes" id="UP000292052">
    <property type="component" value="Unassembled WGS sequence"/>
</dbReference>
<dbReference type="InterPro" id="IPR013604">
    <property type="entry name" value="7TM_chemorcpt"/>
</dbReference>
<accession>A0A482VFN5</accession>
<organism evidence="6 7">
    <name type="scientific">Asbolus verrucosus</name>
    <name type="common">Desert ironclad beetle</name>
    <dbReference type="NCBI Taxonomy" id="1661398"/>
    <lineage>
        <taxon>Eukaryota</taxon>
        <taxon>Metazoa</taxon>
        <taxon>Ecdysozoa</taxon>
        <taxon>Arthropoda</taxon>
        <taxon>Hexapoda</taxon>
        <taxon>Insecta</taxon>
        <taxon>Pterygota</taxon>
        <taxon>Neoptera</taxon>
        <taxon>Endopterygota</taxon>
        <taxon>Coleoptera</taxon>
        <taxon>Polyphaga</taxon>
        <taxon>Cucujiformia</taxon>
        <taxon>Tenebrionidae</taxon>
        <taxon>Pimeliinae</taxon>
        <taxon>Asbolus</taxon>
    </lineage>
</organism>
<sequence length="77" mass="9010">MYSFDLYYCSNRSSALCYEANRTKKLLLSIKIDVDKEEERDAVIASSLRLMHNKLEITACKLFNIDNALLFSCYFQK</sequence>
<dbReference type="AlphaFoldDB" id="A0A482VFN5"/>
<evidence type="ECO:0000256" key="4">
    <source>
        <dbReference type="ARBA" id="ARBA00022989"/>
    </source>
</evidence>
<dbReference type="GO" id="GO:0050909">
    <property type="term" value="P:sensory perception of taste"/>
    <property type="evidence" value="ECO:0007669"/>
    <property type="project" value="InterPro"/>
</dbReference>
<gene>
    <name evidence="6" type="ORF">BDFB_009518</name>
</gene>
<evidence type="ECO:0000256" key="2">
    <source>
        <dbReference type="ARBA" id="ARBA00022475"/>
    </source>
</evidence>
<evidence type="ECO:0000313" key="7">
    <source>
        <dbReference type="Proteomes" id="UP000292052"/>
    </source>
</evidence>
<keyword evidence="5" id="KW-0472">Membrane</keyword>
<evidence type="ECO:0000313" key="6">
    <source>
        <dbReference type="EMBL" id="RZC00569.1"/>
    </source>
</evidence>